<dbReference type="Proteomes" id="UP000590749">
    <property type="component" value="Unassembled WGS sequence"/>
</dbReference>
<evidence type="ECO:0000313" key="3">
    <source>
        <dbReference type="Proteomes" id="UP000590749"/>
    </source>
</evidence>
<reference evidence="2 3" key="1">
    <citation type="submission" date="2020-08" db="EMBL/GenBank/DDBJ databases">
        <title>Genomic Encyclopedia of Type Strains, Phase III (KMG-III): the genomes of soil and plant-associated and newly described type strains.</title>
        <authorList>
            <person name="Whitman W."/>
        </authorList>
    </citation>
    <scope>NUCLEOTIDE SEQUENCE [LARGE SCALE GENOMIC DNA]</scope>
    <source>
        <strain evidence="2 3">CECT 3287</strain>
    </source>
</reference>
<keyword evidence="3" id="KW-1185">Reference proteome</keyword>
<dbReference type="EMBL" id="JACHXF010000013">
    <property type="protein sequence ID" value="MBB3098132.1"/>
    <property type="molecule type" value="Genomic_DNA"/>
</dbReference>
<feature type="region of interest" description="Disordered" evidence="1">
    <location>
        <begin position="65"/>
        <end position="235"/>
    </location>
</feature>
<feature type="compositionally biased region" description="Basic and acidic residues" evidence="1">
    <location>
        <begin position="69"/>
        <end position="85"/>
    </location>
</feature>
<feature type="region of interest" description="Disordered" evidence="1">
    <location>
        <begin position="1"/>
        <end position="29"/>
    </location>
</feature>
<comment type="caution">
    <text evidence="2">The sequence shown here is derived from an EMBL/GenBank/DDBJ whole genome shotgun (WGS) entry which is preliminary data.</text>
</comment>
<evidence type="ECO:0000256" key="1">
    <source>
        <dbReference type="SAM" id="MobiDB-lite"/>
    </source>
</evidence>
<protein>
    <submittedName>
        <fullName evidence="2">Uncharacterized protein</fullName>
    </submittedName>
</protein>
<sequence length="235" mass="25412">MLFWPPLSSTRAGEPGSSLTRSSGQPGFRRWKHTVTESAAAAATGGVGAHVSDVVVAYPAYSGGGCTRGDFRARSPRLRQPDRAHPPMVNAPRPARKRIVRGYRARRDRGWRSPRPAQRPGAATRTPGKQHHNHPPESDPIRRGRVPTTRPGAAADAGWRWTGRPAGPPSSARRARQRLEWQPVRGVGRNCRERNGTGSPVPEKGRKWNADLDQGNAASGRRGGGRAPGRPRGPG</sequence>
<gene>
    <name evidence="2" type="ORF">FHR83_005817</name>
</gene>
<dbReference type="AlphaFoldDB" id="A0A7W5AKV7"/>
<name>A0A7W5AKV7_9ACTN</name>
<accession>A0A7W5AKV7</accession>
<organism evidence="2 3">
    <name type="scientific">Actinoplanes campanulatus</name>
    <dbReference type="NCBI Taxonomy" id="113559"/>
    <lineage>
        <taxon>Bacteria</taxon>
        <taxon>Bacillati</taxon>
        <taxon>Actinomycetota</taxon>
        <taxon>Actinomycetes</taxon>
        <taxon>Micromonosporales</taxon>
        <taxon>Micromonosporaceae</taxon>
        <taxon>Actinoplanes</taxon>
    </lineage>
</organism>
<feature type="compositionally biased region" description="Basic residues" evidence="1">
    <location>
        <begin position="94"/>
        <end position="109"/>
    </location>
</feature>
<evidence type="ECO:0000313" key="2">
    <source>
        <dbReference type="EMBL" id="MBB3098132.1"/>
    </source>
</evidence>
<proteinExistence type="predicted"/>
<feature type="compositionally biased region" description="Polar residues" evidence="1">
    <location>
        <begin position="7"/>
        <end position="25"/>
    </location>
</feature>